<name>A0A556V911_BAGYA</name>
<evidence type="ECO:0000256" key="1">
    <source>
        <dbReference type="SAM" id="MobiDB-lite"/>
    </source>
</evidence>
<sequence>MDNSPMKRSASSLGHGRLGRVPRADDYAMDRVIPEQGTRHGHRRRDRSHRTSERSLSRYTDVRRGSSSVSGSPVPSTSGTSTPRRGRRQLPQTPATPRPHVNYSPVVRKPVRTPPSGPQSRLPTPTQRRFSPPGPDAPVPSHGSGRRARWCPGSSENASADGFYDFERCDPPAYEPNPGQGNPHPHNPAPHPRSPRTARPPGARRMPNGYRSSSPSPQRHAPPHSAPHKPPHPRGPRKGLHEPYSETDEDDWC</sequence>
<feature type="compositionally biased region" description="Basic residues" evidence="1">
    <location>
        <begin position="226"/>
        <end position="238"/>
    </location>
</feature>
<evidence type="ECO:0000313" key="3">
    <source>
        <dbReference type="Proteomes" id="UP000319801"/>
    </source>
</evidence>
<feature type="compositionally biased region" description="Basic and acidic residues" evidence="1">
    <location>
        <begin position="22"/>
        <end position="33"/>
    </location>
</feature>
<dbReference type="AlphaFoldDB" id="A0A556V911"/>
<evidence type="ECO:0000313" key="2">
    <source>
        <dbReference type="EMBL" id="TTA83873.1"/>
    </source>
</evidence>
<feature type="compositionally biased region" description="Polar residues" evidence="1">
    <location>
        <begin position="118"/>
        <end position="129"/>
    </location>
</feature>
<keyword evidence="3" id="KW-1185">Reference proteome</keyword>
<dbReference type="Proteomes" id="UP000319801">
    <property type="component" value="Unassembled WGS sequence"/>
</dbReference>
<protein>
    <submittedName>
        <fullName evidence="2">Voltage-dependent P/Q-type calcium channel subunit alpha-1A</fullName>
    </submittedName>
</protein>
<dbReference type="EMBL" id="VCAZ01000164">
    <property type="protein sequence ID" value="TTA83873.1"/>
    <property type="molecule type" value="Genomic_DNA"/>
</dbReference>
<reference evidence="2 3" key="1">
    <citation type="journal article" date="2019" name="Genome Biol. Evol.">
        <title>Whole-Genome Sequencing of the Giant Devil Catfish, Bagarius yarrelli.</title>
        <authorList>
            <person name="Jiang W."/>
            <person name="Lv Y."/>
            <person name="Cheng L."/>
            <person name="Yang K."/>
            <person name="Chao B."/>
            <person name="Wang X."/>
            <person name="Li Y."/>
            <person name="Pan X."/>
            <person name="You X."/>
            <person name="Zhang Y."/>
            <person name="Yang J."/>
            <person name="Li J."/>
            <person name="Zhang X."/>
            <person name="Liu S."/>
            <person name="Sun C."/>
            <person name="Yang J."/>
            <person name="Shi Q."/>
        </authorList>
    </citation>
    <scope>NUCLEOTIDE SEQUENCE [LARGE SCALE GENOMIC DNA]</scope>
    <source>
        <strain evidence="2">JWS20170419001</strain>
        <tissue evidence="2">Muscle</tissue>
    </source>
</reference>
<dbReference type="OrthoDB" id="8954489at2759"/>
<feature type="compositionally biased region" description="Low complexity" evidence="1">
    <location>
        <begin position="65"/>
        <end position="83"/>
    </location>
</feature>
<organism evidence="2 3">
    <name type="scientific">Bagarius yarrelli</name>
    <name type="common">Goonch</name>
    <name type="synonym">Bagrus yarrelli</name>
    <dbReference type="NCBI Taxonomy" id="175774"/>
    <lineage>
        <taxon>Eukaryota</taxon>
        <taxon>Metazoa</taxon>
        <taxon>Chordata</taxon>
        <taxon>Craniata</taxon>
        <taxon>Vertebrata</taxon>
        <taxon>Euteleostomi</taxon>
        <taxon>Actinopterygii</taxon>
        <taxon>Neopterygii</taxon>
        <taxon>Teleostei</taxon>
        <taxon>Ostariophysi</taxon>
        <taxon>Siluriformes</taxon>
        <taxon>Sisoridae</taxon>
        <taxon>Sisorinae</taxon>
        <taxon>Bagarius</taxon>
    </lineage>
</organism>
<feature type="region of interest" description="Disordered" evidence="1">
    <location>
        <begin position="1"/>
        <end position="253"/>
    </location>
</feature>
<proteinExistence type="predicted"/>
<accession>A0A556V911</accession>
<feature type="compositionally biased region" description="Basic and acidic residues" evidence="1">
    <location>
        <begin position="49"/>
        <end position="64"/>
    </location>
</feature>
<comment type="caution">
    <text evidence="2">The sequence shown here is derived from an EMBL/GenBank/DDBJ whole genome shotgun (WGS) entry which is preliminary data.</text>
</comment>
<feature type="compositionally biased region" description="Basic residues" evidence="1">
    <location>
        <begin position="39"/>
        <end position="48"/>
    </location>
</feature>
<gene>
    <name evidence="2" type="ORF">Baya_14369</name>
</gene>